<reference evidence="2 3" key="1">
    <citation type="submission" date="2023-10" db="EMBL/GenBank/DDBJ databases">
        <title>Genome-Wide Identification Analysis in wild type Solanum Pinnatisectum Reveals Some Genes Defensing Phytophthora Infestans.</title>
        <authorList>
            <person name="Sun C."/>
        </authorList>
    </citation>
    <scope>NUCLEOTIDE SEQUENCE [LARGE SCALE GENOMIC DNA]</scope>
    <source>
        <strain evidence="2">LQN</strain>
        <tissue evidence="2">Leaf</tissue>
    </source>
</reference>
<comment type="caution">
    <text evidence="2">The sequence shown here is derived from an EMBL/GenBank/DDBJ whole genome shotgun (WGS) entry which is preliminary data.</text>
</comment>
<dbReference type="InterPro" id="IPR021109">
    <property type="entry name" value="Peptidase_aspartic_dom_sf"/>
</dbReference>
<name>A0AAV9LZU4_9SOLN</name>
<evidence type="ECO:0000256" key="1">
    <source>
        <dbReference type="SAM" id="MobiDB-lite"/>
    </source>
</evidence>
<accession>A0AAV9LZU4</accession>
<organism evidence="2 3">
    <name type="scientific">Solanum pinnatisectum</name>
    <name type="common">tansyleaf nightshade</name>
    <dbReference type="NCBI Taxonomy" id="50273"/>
    <lineage>
        <taxon>Eukaryota</taxon>
        <taxon>Viridiplantae</taxon>
        <taxon>Streptophyta</taxon>
        <taxon>Embryophyta</taxon>
        <taxon>Tracheophyta</taxon>
        <taxon>Spermatophyta</taxon>
        <taxon>Magnoliopsida</taxon>
        <taxon>eudicotyledons</taxon>
        <taxon>Gunneridae</taxon>
        <taxon>Pentapetalae</taxon>
        <taxon>asterids</taxon>
        <taxon>lamiids</taxon>
        <taxon>Solanales</taxon>
        <taxon>Solanaceae</taxon>
        <taxon>Solanoideae</taxon>
        <taxon>Solaneae</taxon>
        <taxon>Solanum</taxon>
    </lineage>
</organism>
<keyword evidence="3" id="KW-1185">Reference proteome</keyword>
<dbReference type="PANTHER" id="PTHR33067:SF9">
    <property type="entry name" value="RNA-DIRECTED DNA POLYMERASE"/>
    <property type="match status" value="1"/>
</dbReference>
<dbReference type="Gene3D" id="2.40.70.10">
    <property type="entry name" value="Acid Proteases"/>
    <property type="match status" value="1"/>
</dbReference>
<sequence length="341" mass="38407">MMNRFDATDENVKEMQNDLCGIGQKIDAHAVSIKKLEQQFNQLSTNANPRQPDTLPSNTIQNLKNDGHCMTVTIRGGKQTIDPPMPSEVEKMVKKDEDEIEFTDGPKDNDGKEVENDERMKHCSAIATRSLVQKKEDPGAFTIPCTIGVMHFAKLRRPIGVLQDVLVKVESFIFPTDFVILDCEVDFEVPIILGRPFLAIGRSLVDIEKGLMKLRLNNEEVTFNICRSIKQESALKAVSVVNLIMQQDSEVSIEEKLGVDALAVVMMNFDSNKNEDYDELVAALDRFEFCSKPKRLEFDMKNRDSPSAKPSVDKPPKLDLKALPPHLRYVFLGKDKILLVS</sequence>
<protein>
    <submittedName>
        <fullName evidence="2">Uncharacterized protein</fullName>
    </submittedName>
</protein>
<gene>
    <name evidence="2" type="ORF">R3W88_024202</name>
</gene>
<evidence type="ECO:0000313" key="2">
    <source>
        <dbReference type="EMBL" id="KAK4731214.1"/>
    </source>
</evidence>
<dbReference type="EMBL" id="JAWPEI010000003">
    <property type="protein sequence ID" value="KAK4731214.1"/>
    <property type="molecule type" value="Genomic_DNA"/>
</dbReference>
<dbReference type="AlphaFoldDB" id="A0AAV9LZU4"/>
<dbReference type="Proteomes" id="UP001311915">
    <property type="component" value="Unassembled WGS sequence"/>
</dbReference>
<dbReference type="PANTHER" id="PTHR33067">
    <property type="entry name" value="RNA-DIRECTED DNA POLYMERASE-RELATED"/>
    <property type="match status" value="1"/>
</dbReference>
<feature type="region of interest" description="Disordered" evidence="1">
    <location>
        <begin position="45"/>
        <end position="64"/>
    </location>
</feature>
<proteinExistence type="predicted"/>
<evidence type="ECO:0000313" key="3">
    <source>
        <dbReference type="Proteomes" id="UP001311915"/>
    </source>
</evidence>